<keyword evidence="3" id="KW-1185">Reference proteome</keyword>
<protein>
    <submittedName>
        <fullName evidence="2">Uncharacterized protein</fullName>
    </submittedName>
</protein>
<feature type="transmembrane region" description="Helical" evidence="1">
    <location>
        <begin position="68"/>
        <end position="88"/>
    </location>
</feature>
<sequence>MASTSTNSKEGFSWALSAILAAIMTVDPALLSDDHVPYWAYGAKFLAILFAVRAISQLAQDPGDKKRMITFALVSAVFILLLVVAFALA</sequence>
<evidence type="ECO:0000313" key="2">
    <source>
        <dbReference type="EMBL" id="SDS78095.1"/>
    </source>
</evidence>
<organism evidence="2 3">
    <name type="scientific">Corynebacterium timonense</name>
    <dbReference type="NCBI Taxonomy" id="441500"/>
    <lineage>
        <taxon>Bacteria</taxon>
        <taxon>Bacillati</taxon>
        <taxon>Actinomycetota</taxon>
        <taxon>Actinomycetes</taxon>
        <taxon>Mycobacteriales</taxon>
        <taxon>Corynebacteriaceae</taxon>
        <taxon>Corynebacterium</taxon>
    </lineage>
</organism>
<feature type="transmembrane region" description="Helical" evidence="1">
    <location>
        <begin position="12"/>
        <end position="32"/>
    </location>
</feature>
<dbReference type="OrthoDB" id="4427528at2"/>
<name>A0A1H1V056_9CORY</name>
<feature type="transmembrane region" description="Helical" evidence="1">
    <location>
        <begin position="38"/>
        <end position="56"/>
    </location>
</feature>
<keyword evidence="1" id="KW-1133">Transmembrane helix</keyword>
<keyword evidence="1" id="KW-0812">Transmembrane</keyword>
<reference evidence="2 3" key="1">
    <citation type="submission" date="2016-10" db="EMBL/GenBank/DDBJ databases">
        <authorList>
            <person name="de Groot N.N."/>
        </authorList>
    </citation>
    <scope>NUCLEOTIDE SEQUENCE [LARGE SCALE GENOMIC DNA]</scope>
    <source>
        <strain evidence="2 3">DSM 45434</strain>
    </source>
</reference>
<dbReference type="RefSeq" id="WP_019194855.1">
    <property type="nucleotide sequence ID" value="NZ_LT629765.1"/>
</dbReference>
<evidence type="ECO:0000256" key="1">
    <source>
        <dbReference type="SAM" id="Phobius"/>
    </source>
</evidence>
<proteinExistence type="predicted"/>
<gene>
    <name evidence="2" type="ORF">SAMN04488539_2377</name>
</gene>
<accession>A0A1H1V056</accession>
<keyword evidence="1" id="KW-0472">Membrane</keyword>
<dbReference type="Proteomes" id="UP000182237">
    <property type="component" value="Chromosome I"/>
</dbReference>
<dbReference type="eggNOG" id="ENOG5031KG4">
    <property type="taxonomic scope" value="Bacteria"/>
</dbReference>
<dbReference type="EMBL" id="LT629765">
    <property type="protein sequence ID" value="SDS78095.1"/>
    <property type="molecule type" value="Genomic_DNA"/>
</dbReference>
<evidence type="ECO:0000313" key="3">
    <source>
        <dbReference type="Proteomes" id="UP000182237"/>
    </source>
</evidence>
<dbReference type="AlphaFoldDB" id="A0A1H1V056"/>